<dbReference type="Gene3D" id="3.40.50.11270">
    <property type="match status" value="1"/>
</dbReference>
<dbReference type="GO" id="GO:0051745">
    <property type="term" value="F:4-hydroxy-3-methylbut-2-enyl diphosphate reductase activity"/>
    <property type="evidence" value="ECO:0007669"/>
    <property type="project" value="UniProtKB-UniRule"/>
</dbReference>
<dbReference type="NCBIfam" id="NF002190">
    <property type="entry name" value="PRK01045.1-4"/>
    <property type="match status" value="1"/>
</dbReference>
<dbReference type="PANTHER" id="PTHR30426:SF0">
    <property type="entry name" value="4-HYDROXY-3-METHYLBUT-2-ENYL DIPHOSPHATE REDUCTASE"/>
    <property type="match status" value="1"/>
</dbReference>
<feature type="active site" description="Proton donor" evidence="5">
    <location>
        <position position="130"/>
    </location>
</feature>
<feature type="binding site" evidence="5">
    <location>
        <position position="231"/>
    </location>
    <ligand>
        <name>dimethylallyl diphosphate</name>
        <dbReference type="ChEBI" id="CHEBI:57623"/>
    </ligand>
</feature>
<keyword evidence="5" id="KW-0414">Isoprene biosynthesis</keyword>
<feature type="binding site" evidence="5">
    <location>
        <position position="231"/>
    </location>
    <ligand>
        <name>isopentenyl diphosphate</name>
        <dbReference type="ChEBI" id="CHEBI:128769"/>
    </ligand>
</feature>
<accession>A0A853R800</accession>
<feature type="binding site" evidence="5">
    <location>
        <position position="128"/>
    </location>
    <ligand>
        <name>isopentenyl diphosphate</name>
        <dbReference type="ChEBI" id="CHEBI:128769"/>
    </ligand>
</feature>
<keyword evidence="1 5" id="KW-0004">4Fe-4S</keyword>
<comment type="caution">
    <text evidence="6">The sequence shown here is derived from an EMBL/GenBank/DDBJ whole genome shotgun (WGS) entry which is preliminary data.</text>
</comment>
<keyword evidence="3 5" id="KW-0408">Iron</keyword>
<feature type="binding site" evidence="5">
    <location>
        <position position="231"/>
    </location>
    <ligand>
        <name>(2E)-4-hydroxy-3-methylbut-2-enyl diphosphate</name>
        <dbReference type="ChEBI" id="CHEBI:128753"/>
    </ligand>
</feature>
<comment type="pathway">
    <text evidence="5">Isoprenoid biosynthesis; isopentenyl diphosphate biosynthesis via DXP pathway; isopentenyl diphosphate from 1-deoxy-D-xylulose 5-phosphate: step 6/6.</text>
</comment>
<feature type="binding site" evidence="5">
    <location>
        <position position="45"/>
    </location>
    <ligand>
        <name>(2E)-4-hydroxy-3-methylbut-2-enyl diphosphate</name>
        <dbReference type="ChEBI" id="CHEBI:128753"/>
    </ligand>
</feature>
<feature type="binding site" evidence="5">
    <location>
        <position position="128"/>
    </location>
    <ligand>
        <name>(2E)-4-hydroxy-3-methylbut-2-enyl diphosphate</name>
        <dbReference type="ChEBI" id="CHEBI:128753"/>
    </ligand>
</feature>
<dbReference type="NCBIfam" id="TIGR00216">
    <property type="entry name" value="ispH_lytB"/>
    <property type="match status" value="1"/>
</dbReference>
<organism evidence="6 7">
    <name type="scientific">Vibrio ordalii FS-238</name>
    <dbReference type="NCBI Taxonomy" id="617133"/>
    <lineage>
        <taxon>Bacteria</taxon>
        <taxon>Pseudomonadati</taxon>
        <taxon>Pseudomonadota</taxon>
        <taxon>Gammaproteobacteria</taxon>
        <taxon>Vibrionales</taxon>
        <taxon>Vibrionaceae</taxon>
        <taxon>Vibrio</taxon>
    </lineage>
</organism>
<dbReference type="GO" id="GO:0050992">
    <property type="term" value="P:dimethylallyl diphosphate biosynthetic process"/>
    <property type="evidence" value="ECO:0007669"/>
    <property type="project" value="UniProtKB-UniRule"/>
</dbReference>
<feature type="binding site" evidence="5">
    <location>
        <position position="232"/>
    </location>
    <ligand>
        <name>isopentenyl diphosphate</name>
        <dbReference type="ChEBI" id="CHEBI:128769"/>
    </ligand>
</feature>
<feature type="binding site" evidence="5">
    <location>
        <position position="78"/>
    </location>
    <ligand>
        <name>dimethylallyl diphosphate</name>
        <dbReference type="ChEBI" id="CHEBI:57623"/>
    </ligand>
</feature>
<dbReference type="GO" id="GO:0019288">
    <property type="term" value="P:isopentenyl diphosphate biosynthetic process, methylerythritol 4-phosphate pathway"/>
    <property type="evidence" value="ECO:0007669"/>
    <property type="project" value="UniProtKB-UniRule"/>
</dbReference>
<feature type="binding site" evidence="5">
    <location>
        <position position="173"/>
    </location>
    <ligand>
        <name>(2E)-4-hydroxy-3-methylbut-2-enyl diphosphate</name>
        <dbReference type="ChEBI" id="CHEBI:128753"/>
    </ligand>
</feature>
<feature type="binding site" evidence="5">
    <location>
        <position position="78"/>
    </location>
    <ligand>
        <name>isopentenyl diphosphate</name>
        <dbReference type="ChEBI" id="CHEBI:128769"/>
    </ligand>
</feature>
<evidence type="ECO:0000256" key="5">
    <source>
        <dbReference type="HAMAP-Rule" id="MF_00191"/>
    </source>
</evidence>
<evidence type="ECO:0000313" key="6">
    <source>
        <dbReference type="EMBL" id="OEE40539.1"/>
    </source>
</evidence>
<keyword evidence="2 5" id="KW-0479">Metal-binding</keyword>
<dbReference type="GO" id="GO:0051539">
    <property type="term" value="F:4 iron, 4 sulfur cluster binding"/>
    <property type="evidence" value="ECO:0007669"/>
    <property type="project" value="UniProtKB-UniRule"/>
</dbReference>
<feature type="binding site" evidence="5">
    <location>
        <position position="275"/>
    </location>
    <ligand>
        <name>dimethylallyl diphosphate</name>
        <dbReference type="ChEBI" id="CHEBI:57623"/>
    </ligand>
</feature>
<dbReference type="UniPathway" id="UPA00059">
    <property type="reaction ID" value="UER00105"/>
</dbReference>
<feature type="binding site" evidence="5">
    <location>
        <position position="100"/>
    </location>
    <ligand>
        <name>[4Fe-4S] cluster</name>
        <dbReference type="ChEBI" id="CHEBI:49883"/>
    </ligand>
</feature>
<dbReference type="CDD" id="cd13944">
    <property type="entry name" value="lytB_ispH"/>
    <property type="match status" value="1"/>
</dbReference>
<dbReference type="RefSeq" id="WP_013857553.1">
    <property type="nucleotide sequence ID" value="NZ_AJYS02000065.1"/>
</dbReference>
<sequence length="320" mass="35413">MSNEMKILLANPRGFCAGVDRAISIVERALELYQPPIYVRHEVVHNRFVVEGLKQRGAIFVEDLHEVPDDNIVIFSAHGVSQAVRLEAKARALTVFDATCPLVTKVHMEVARASRRSMEVVLIGHAGHPEVEGTMGQYASKKGGMYLVEKPEDVESLKAIVKDPTNLHYVSQTTLSVDETADVIDKLREVFPDIQGPRKDDICYATQNRQDAVRQLALDVDLVVVVGSKNSSNSTRLKELAEKLGTPGYLIDCPEDIDPTWFDGKKTVGVTAGASAPEALVNQILDRIKELGAQSVEEVLGREENMFFEVPKELQIKQID</sequence>
<comment type="catalytic activity">
    <reaction evidence="5">
        <text>isopentenyl diphosphate + 2 oxidized [2Fe-2S]-[ferredoxin] + H2O = (2E)-4-hydroxy-3-methylbut-2-enyl diphosphate + 2 reduced [2Fe-2S]-[ferredoxin] + 2 H(+)</text>
        <dbReference type="Rhea" id="RHEA:24488"/>
        <dbReference type="Rhea" id="RHEA-COMP:10000"/>
        <dbReference type="Rhea" id="RHEA-COMP:10001"/>
        <dbReference type="ChEBI" id="CHEBI:15377"/>
        <dbReference type="ChEBI" id="CHEBI:15378"/>
        <dbReference type="ChEBI" id="CHEBI:33737"/>
        <dbReference type="ChEBI" id="CHEBI:33738"/>
        <dbReference type="ChEBI" id="CHEBI:128753"/>
        <dbReference type="ChEBI" id="CHEBI:128769"/>
        <dbReference type="EC" id="1.17.7.4"/>
    </reaction>
</comment>
<evidence type="ECO:0000256" key="1">
    <source>
        <dbReference type="ARBA" id="ARBA00022485"/>
    </source>
</evidence>
<feature type="binding site" evidence="5">
    <location>
        <position position="275"/>
    </location>
    <ligand>
        <name>isopentenyl diphosphate</name>
        <dbReference type="ChEBI" id="CHEBI:128769"/>
    </ligand>
</feature>
<comment type="pathway">
    <text evidence="5">Isoprenoid biosynthesis; dimethylallyl diphosphate biosynthesis; dimethylallyl diphosphate from (2E)-4-hydroxy-3-methylbutenyl diphosphate: step 1/1.</text>
</comment>
<comment type="similarity">
    <text evidence="5">Belongs to the IspH family.</text>
</comment>
<feature type="binding site" evidence="5">
    <location>
        <position position="233"/>
    </location>
    <ligand>
        <name>(2E)-4-hydroxy-3-methylbut-2-enyl diphosphate</name>
        <dbReference type="ChEBI" id="CHEBI:128753"/>
    </ligand>
</feature>
<dbReference type="NCBIfam" id="NF002188">
    <property type="entry name" value="PRK01045.1-2"/>
    <property type="match status" value="1"/>
</dbReference>
<dbReference type="Gene3D" id="3.40.1010.20">
    <property type="entry name" value="4-hydroxy-3-methylbut-2-enyl diphosphate reductase, catalytic domain"/>
    <property type="match status" value="2"/>
</dbReference>
<reference evidence="6 7" key="1">
    <citation type="journal article" date="2012" name="Science">
        <title>Ecological populations of bacteria act as socially cohesive units of antibiotic production and resistance.</title>
        <authorList>
            <person name="Cordero O.X."/>
            <person name="Wildschutte H."/>
            <person name="Kirkup B."/>
            <person name="Proehl S."/>
            <person name="Ngo L."/>
            <person name="Hussain F."/>
            <person name="Le Roux F."/>
            <person name="Mincer T."/>
            <person name="Polz M.F."/>
        </authorList>
    </citation>
    <scope>NUCLEOTIDE SEQUENCE [LARGE SCALE GENOMIC DNA]</scope>
    <source>
        <strain evidence="6 7">FS-238</strain>
    </source>
</reference>
<feature type="binding site" evidence="5">
    <location>
        <position position="203"/>
    </location>
    <ligand>
        <name>[4Fe-4S] cluster</name>
        <dbReference type="ChEBI" id="CHEBI:49883"/>
    </ligand>
</feature>
<evidence type="ECO:0000256" key="2">
    <source>
        <dbReference type="ARBA" id="ARBA00022723"/>
    </source>
</evidence>
<evidence type="ECO:0000256" key="3">
    <source>
        <dbReference type="ARBA" id="ARBA00023004"/>
    </source>
</evidence>
<comment type="catalytic activity">
    <reaction evidence="5">
        <text>dimethylallyl diphosphate + 2 oxidized [2Fe-2S]-[ferredoxin] + H2O = (2E)-4-hydroxy-3-methylbut-2-enyl diphosphate + 2 reduced [2Fe-2S]-[ferredoxin] + 2 H(+)</text>
        <dbReference type="Rhea" id="RHEA:24825"/>
        <dbReference type="Rhea" id="RHEA-COMP:10000"/>
        <dbReference type="Rhea" id="RHEA-COMP:10001"/>
        <dbReference type="ChEBI" id="CHEBI:15377"/>
        <dbReference type="ChEBI" id="CHEBI:15378"/>
        <dbReference type="ChEBI" id="CHEBI:33737"/>
        <dbReference type="ChEBI" id="CHEBI:33738"/>
        <dbReference type="ChEBI" id="CHEBI:57623"/>
        <dbReference type="ChEBI" id="CHEBI:128753"/>
        <dbReference type="EC" id="1.17.7.4"/>
    </reaction>
</comment>
<dbReference type="EC" id="1.17.7.4" evidence="5"/>
<keyword evidence="4 5" id="KW-0411">Iron-sulfur</keyword>
<dbReference type="Proteomes" id="UP000094808">
    <property type="component" value="Unassembled WGS sequence"/>
</dbReference>
<dbReference type="InterPro" id="IPR003451">
    <property type="entry name" value="LytB/IspH"/>
</dbReference>
<feature type="binding site" evidence="5">
    <location>
        <position position="275"/>
    </location>
    <ligand>
        <name>(2E)-4-hydroxy-3-methylbut-2-enyl diphosphate</name>
        <dbReference type="ChEBI" id="CHEBI:128753"/>
    </ligand>
</feature>
<feature type="binding site" evidence="5">
    <location>
        <position position="16"/>
    </location>
    <ligand>
        <name>[4Fe-4S] cluster</name>
        <dbReference type="ChEBI" id="CHEBI:49883"/>
    </ligand>
</feature>
<feature type="binding site" evidence="5">
    <location>
        <position position="233"/>
    </location>
    <ligand>
        <name>isopentenyl diphosphate</name>
        <dbReference type="ChEBI" id="CHEBI:128769"/>
    </ligand>
</feature>
<feature type="binding site" evidence="5">
    <location>
        <position position="128"/>
    </location>
    <ligand>
        <name>dimethylallyl diphosphate</name>
        <dbReference type="ChEBI" id="CHEBI:57623"/>
    </ligand>
</feature>
<evidence type="ECO:0000313" key="7">
    <source>
        <dbReference type="Proteomes" id="UP000094808"/>
    </source>
</evidence>
<feature type="binding site" evidence="5">
    <location>
        <position position="233"/>
    </location>
    <ligand>
        <name>dimethylallyl diphosphate</name>
        <dbReference type="ChEBI" id="CHEBI:57623"/>
    </ligand>
</feature>
<gene>
    <name evidence="5" type="primary">ispH</name>
    <name evidence="6" type="ORF">A1QS_02560</name>
</gene>
<dbReference type="GeneID" id="83860888"/>
<feature type="binding site" evidence="5">
    <location>
        <position position="78"/>
    </location>
    <ligand>
        <name>(2E)-4-hydroxy-3-methylbut-2-enyl diphosphate</name>
        <dbReference type="ChEBI" id="CHEBI:128753"/>
    </ligand>
</feature>
<dbReference type="GO" id="GO:0016114">
    <property type="term" value="P:terpenoid biosynthetic process"/>
    <property type="evidence" value="ECO:0007669"/>
    <property type="project" value="UniProtKB-UniRule"/>
</dbReference>
<feature type="binding site" evidence="5">
    <location>
        <position position="232"/>
    </location>
    <ligand>
        <name>dimethylallyl diphosphate</name>
        <dbReference type="ChEBI" id="CHEBI:57623"/>
    </ligand>
</feature>
<dbReference type="AlphaFoldDB" id="A0A853R800"/>
<proteinExistence type="inferred from homology"/>
<dbReference type="PANTHER" id="PTHR30426">
    <property type="entry name" value="4-HYDROXY-3-METHYLBUT-2-ENYL DIPHOSPHATE REDUCTASE"/>
    <property type="match status" value="1"/>
</dbReference>
<protein>
    <recommendedName>
        <fullName evidence="5">4-hydroxy-3-methylbut-2-enyl diphosphate reductase</fullName>
        <shortName evidence="5">HMBPP reductase</shortName>
        <ecNumber evidence="5">1.17.7.4</ecNumber>
    </recommendedName>
</protein>
<feature type="binding site" evidence="5">
    <location>
        <position position="232"/>
    </location>
    <ligand>
        <name>(2E)-4-hydroxy-3-methylbut-2-enyl diphosphate</name>
        <dbReference type="ChEBI" id="CHEBI:128753"/>
    </ligand>
</feature>
<comment type="cofactor">
    <cofactor evidence="5">
        <name>[4Fe-4S] cluster</name>
        <dbReference type="ChEBI" id="CHEBI:49883"/>
    </cofactor>
    <text evidence="5">Binds 1 [4Fe-4S] cluster per subunit.</text>
</comment>
<dbReference type="HAMAP" id="MF_00191">
    <property type="entry name" value="IspH"/>
    <property type="match status" value="1"/>
</dbReference>
<name>A0A853R800_9VIBR</name>
<keyword evidence="5" id="KW-0560">Oxidoreductase</keyword>
<feature type="binding site" evidence="5">
    <location>
        <position position="45"/>
    </location>
    <ligand>
        <name>isopentenyl diphosphate</name>
        <dbReference type="ChEBI" id="CHEBI:128769"/>
    </ligand>
</feature>
<dbReference type="GO" id="GO:0046872">
    <property type="term" value="F:metal ion binding"/>
    <property type="evidence" value="ECO:0007669"/>
    <property type="project" value="UniProtKB-KW"/>
</dbReference>
<dbReference type="EMBL" id="AJYS02000065">
    <property type="protein sequence ID" value="OEE40539.1"/>
    <property type="molecule type" value="Genomic_DNA"/>
</dbReference>
<keyword evidence="7" id="KW-1185">Reference proteome</keyword>
<feature type="binding site" evidence="5">
    <location>
        <position position="45"/>
    </location>
    <ligand>
        <name>dimethylallyl diphosphate</name>
        <dbReference type="ChEBI" id="CHEBI:57623"/>
    </ligand>
</feature>
<dbReference type="Pfam" id="PF02401">
    <property type="entry name" value="LYTB"/>
    <property type="match status" value="1"/>
</dbReference>
<comment type="function">
    <text evidence="5">Catalyzes the conversion of 1-hydroxy-2-methyl-2-(E)-butenyl 4-diphosphate (HMBPP) into a mixture of isopentenyl diphosphate (IPP) and dimethylallyl diphosphate (DMAPP). Acts in the terminal step of the DOXP/MEP pathway for isoprenoid precursor biosynthesis.</text>
</comment>
<dbReference type="UniPathway" id="UPA00056">
    <property type="reaction ID" value="UER00097"/>
</dbReference>
<evidence type="ECO:0000256" key="4">
    <source>
        <dbReference type="ARBA" id="ARBA00023014"/>
    </source>
</evidence>